<reference evidence="2" key="3">
    <citation type="journal article" date="2019" name="Int. J. Syst. Evol. Microbiol.">
        <title>Natronolimnobius sulfurireducens sp. nov. and Halalkaliarchaeum desulfuricum gen. nov., sp. nov., the first sulfur-respiring alkaliphilic haloarchaea from hypersaline alkaline lakes.</title>
        <authorList>
            <person name="Sorokin D.Y."/>
            <person name="Yakimov M."/>
            <person name="Messina E."/>
            <person name="Merkel A.Y."/>
            <person name="Bale N.J."/>
            <person name="Sinninghe Damste J.S."/>
        </authorList>
    </citation>
    <scope>NUCLEOTIDE SEQUENCE</scope>
    <source>
        <strain evidence="3">AArc-Mg</strain>
        <strain evidence="2">AArc1</strain>
    </source>
</reference>
<dbReference type="AlphaFoldDB" id="A0A346PBQ0"/>
<reference evidence="4" key="2">
    <citation type="submission" date="2018-02" db="EMBL/GenBank/DDBJ databases">
        <title>Phenotypic and genomic properties of facultatively anaerobic sulfur-reducing natronoarchaea from hypersaline soda lakes.</title>
        <authorList>
            <person name="Sorokin D.Y."/>
            <person name="Kublanov I.V."/>
            <person name="Roman P."/>
            <person name="Sinninghe Damste J.S."/>
            <person name="Golyshin P.N."/>
            <person name="Rojo D."/>
            <person name="Ciordia S."/>
            <person name="Mena M.D.C."/>
            <person name="Ferrer M."/>
            <person name="Messina E."/>
            <person name="Smedile F."/>
            <person name="La Spada G."/>
            <person name="La Cono V."/>
            <person name="Yakimov M.M."/>
        </authorList>
    </citation>
    <scope>NUCLEOTIDE SEQUENCE [LARGE SCALE GENOMIC DNA]</scope>
    <source>
        <strain evidence="4">AArc-Mg</strain>
    </source>
</reference>
<accession>A0A346PBQ0</accession>
<dbReference type="Proteomes" id="UP000258707">
    <property type="component" value="Chromosome"/>
</dbReference>
<dbReference type="KEGG" id="nan:AArc1_0601"/>
<dbReference type="Proteomes" id="UP000258613">
    <property type="component" value="Chromosome"/>
</dbReference>
<protein>
    <submittedName>
        <fullName evidence="2">Uncharacterized protein</fullName>
    </submittedName>
</protein>
<evidence type="ECO:0000313" key="2">
    <source>
        <dbReference type="EMBL" id="AXR76945.1"/>
    </source>
</evidence>
<keyword evidence="4" id="KW-1185">Reference proteome</keyword>
<organism evidence="2 5">
    <name type="scientific">Natrarchaeobaculum sulfurireducens</name>
    <dbReference type="NCBI Taxonomy" id="2044521"/>
    <lineage>
        <taxon>Archaea</taxon>
        <taxon>Methanobacteriati</taxon>
        <taxon>Methanobacteriota</taxon>
        <taxon>Stenosarchaea group</taxon>
        <taxon>Halobacteria</taxon>
        <taxon>Halobacteriales</taxon>
        <taxon>Natrialbaceae</taxon>
        <taxon>Natrarchaeobaculum</taxon>
    </lineage>
</organism>
<sequence length="85" mass="8806">MTPQLTTPDLRDTTDTASTYPFPYGGSHSGVAIPHHRCRGVLRSVDGDGPIGAAGTLECPVCHGETTSGAGLFACVDCSWTGTLR</sequence>
<accession>A0A346PM67</accession>
<reference evidence="5" key="1">
    <citation type="submission" date="2017-10" db="EMBL/GenBank/DDBJ databases">
        <title>Phenotypic and genomic properties of facultatively anaerobic sulfur-reducing natronoarchaea from hypersaline soda lakes.</title>
        <authorList>
            <person name="Sorokin D.Y."/>
            <person name="Kublanov I.V."/>
            <person name="Roman P."/>
            <person name="Sinninghe Damste J.S."/>
            <person name="Golyshin P.N."/>
            <person name="Rojo D."/>
            <person name="Ciordia S."/>
            <person name="Mena Md.C."/>
            <person name="Ferrer M."/>
            <person name="Messina E."/>
            <person name="Smedile F."/>
            <person name="La Spada G."/>
            <person name="La Cono V."/>
            <person name="Yakimov M.M."/>
        </authorList>
    </citation>
    <scope>NUCLEOTIDE SEQUENCE [LARGE SCALE GENOMIC DNA]</scope>
    <source>
        <strain evidence="5">AArc1</strain>
    </source>
</reference>
<evidence type="ECO:0000313" key="3">
    <source>
        <dbReference type="EMBL" id="AXR80612.1"/>
    </source>
</evidence>
<proteinExistence type="predicted"/>
<evidence type="ECO:0000313" key="5">
    <source>
        <dbReference type="Proteomes" id="UP000258707"/>
    </source>
</evidence>
<evidence type="ECO:0000313" key="4">
    <source>
        <dbReference type="Proteomes" id="UP000258613"/>
    </source>
</evidence>
<name>A0A346PBQ0_9EURY</name>
<gene>
    <name evidence="2" type="ORF">AArc1_0601</name>
    <name evidence="3" type="ORF">AArcMg_0589</name>
</gene>
<dbReference type="KEGG" id="nag:AArcMg_0589"/>
<dbReference type="EMBL" id="CP024047">
    <property type="protein sequence ID" value="AXR76945.1"/>
    <property type="molecule type" value="Genomic_DNA"/>
</dbReference>
<dbReference type="EMBL" id="CP027033">
    <property type="protein sequence ID" value="AXR80612.1"/>
    <property type="molecule type" value="Genomic_DNA"/>
</dbReference>
<evidence type="ECO:0000256" key="1">
    <source>
        <dbReference type="SAM" id="MobiDB-lite"/>
    </source>
</evidence>
<feature type="region of interest" description="Disordered" evidence="1">
    <location>
        <begin position="1"/>
        <end position="21"/>
    </location>
</feature>